<dbReference type="EMBL" id="VSSQ01007696">
    <property type="protein sequence ID" value="MPM36713.1"/>
    <property type="molecule type" value="Genomic_DNA"/>
</dbReference>
<comment type="caution">
    <text evidence="1">The sequence shown here is derived from an EMBL/GenBank/DDBJ whole genome shotgun (WGS) entry which is preliminary data.</text>
</comment>
<organism evidence="1">
    <name type="scientific">bioreactor metagenome</name>
    <dbReference type="NCBI Taxonomy" id="1076179"/>
    <lineage>
        <taxon>unclassified sequences</taxon>
        <taxon>metagenomes</taxon>
        <taxon>ecological metagenomes</taxon>
    </lineage>
</organism>
<protein>
    <submittedName>
        <fullName evidence="1">Uncharacterized protein</fullName>
    </submittedName>
</protein>
<reference evidence="1" key="1">
    <citation type="submission" date="2019-08" db="EMBL/GenBank/DDBJ databases">
        <authorList>
            <person name="Kucharzyk K."/>
            <person name="Murdoch R.W."/>
            <person name="Higgins S."/>
            <person name="Loffler F."/>
        </authorList>
    </citation>
    <scope>NUCLEOTIDE SEQUENCE</scope>
</reference>
<evidence type="ECO:0000313" key="1">
    <source>
        <dbReference type="EMBL" id="MPM36713.1"/>
    </source>
</evidence>
<sequence length="138" mass="15502">MYADFLQTVADLRNLPLVRSNRLRIAHGVVIRRAVPLPLPNARHVERVPVGIVKIRCRYARRNFAALYPEEAPIAVERNLVRRISAGKRALRACIKPAERVSIFLVSADYGEVFPIIDMPFLHVPLLISPSGCVSLLL</sequence>
<name>A0A644ZDC4_9ZZZZ</name>
<proteinExistence type="predicted"/>
<dbReference type="AlphaFoldDB" id="A0A644ZDC4"/>
<gene>
    <name evidence="1" type="ORF">SDC9_83315</name>
</gene>
<accession>A0A644ZDC4</accession>